<accession>A0A9N9MZD5</accession>
<evidence type="ECO:0000256" key="5">
    <source>
        <dbReference type="ARBA" id="ARBA00012641"/>
    </source>
</evidence>
<evidence type="ECO:0000256" key="12">
    <source>
        <dbReference type="ARBA" id="ARBA00023136"/>
    </source>
</evidence>
<keyword evidence="7 20" id="KW-0812">Transmembrane</keyword>
<dbReference type="PANTHER" id="PTHR10896">
    <property type="entry name" value="GALACTOSYLGALACTOSYLXYLOSYLPROTEIN 3-BETA-GLUCURONOSYLTRANSFERASE BETA-1,3-GLUCURONYLTRANSFERASE"/>
    <property type="match status" value="1"/>
</dbReference>
<dbReference type="CDD" id="cd00218">
    <property type="entry name" value="GlcAT-I"/>
    <property type="match status" value="1"/>
</dbReference>
<dbReference type="Gene3D" id="3.90.550.10">
    <property type="entry name" value="Spore Coat Polysaccharide Biosynthesis Protein SpsA, Chain A"/>
    <property type="match status" value="1"/>
</dbReference>
<comment type="similarity">
    <text evidence="4 20">Belongs to the glycosyltransferase 43 family.</text>
</comment>
<evidence type="ECO:0000256" key="3">
    <source>
        <dbReference type="ARBA" id="ARBA00004922"/>
    </source>
</evidence>
<comment type="subcellular location">
    <subcellularLocation>
        <location evidence="2 20">Golgi apparatus membrane</location>
        <topology evidence="2 20">Single-pass type II membrane protein</topology>
    </subcellularLocation>
</comment>
<evidence type="ECO:0000313" key="22">
    <source>
        <dbReference type="Proteomes" id="UP001153714"/>
    </source>
</evidence>
<evidence type="ECO:0000256" key="19">
    <source>
        <dbReference type="PIRSR" id="PIRSR605027-6"/>
    </source>
</evidence>
<evidence type="ECO:0000313" key="21">
    <source>
        <dbReference type="EMBL" id="CAG9782031.1"/>
    </source>
</evidence>
<evidence type="ECO:0000256" key="13">
    <source>
        <dbReference type="ARBA" id="ARBA00023180"/>
    </source>
</evidence>
<feature type="binding site" evidence="17">
    <location>
        <begin position="196"/>
        <end position="198"/>
    </location>
    <ligand>
        <name>UDP-alpha-D-glucuronate</name>
        <dbReference type="ChEBI" id="CHEBI:58052"/>
    </ligand>
</feature>
<dbReference type="GO" id="GO:0046872">
    <property type="term" value="F:metal ion binding"/>
    <property type="evidence" value="ECO:0007669"/>
    <property type="project" value="UniProtKB-KW"/>
</dbReference>
<dbReference type="Pfam" id="PF03360">
    <property type="entry name" value="Glyco_transf_43"/>
    <property type="match status" value="1"/>
</dbReference>
<feature type="binding site" evidence="17">
    <location>
        <position position="171"/>
    </location>
    <ligand>
        <name>UDP-alpha-D-glucuronate</name>
        <dbReference type="ChEBI" id="CHEBI:58052"/>
    </ligand>
</feature>
<dbReference type="PANTHER" id="PTHR10896:SF51">
    <property type="entry name" value="GALACTOSYLGALACTOSYLXYLOSYLPROTEIN 3-BETA-GLUCURONOSYLTRANSFERASE S"/>
    <property type="match status" value="1"/>
</dbReference>
<evidence type="ECO:0000256" key="16">
    <source>
        <dbReference type="PIRSR" id="PIRSR605027-1"/>
    </source>
</evidence>
<feature type="binding site" evidence="17">
    <location>
        <position position="134"/>
    </location>
    <ligand>
        <name>UDP-alpha-D-glucuronate</name>
        <dbReference type="ChEBI" id="CHEBI:58052"/>
    </ligand>
</feature>
<dbReference type="GO" id="GO:0015018">
    <property type="term" value="F:galactosylgalactosylxylosylprotein 3-beta-glucuronosyltransferase activity"/>
    <property type="evidence" value="ECO:0007669"/>
    <property type="project" value="UniProtKB-UniRule"/>
</dbReference>
<dbReference type="GO" id="GO:0050650">
    <property type="term" value="P:chondroitin sulfate proteoglycan biosynthetic process"/>
    <property type="evidence" value="ECO:0007669"/>
    <property type="project" value="TreeGrafter"/>
</dbReference>
<organism evidence="21 22">
    <name type="scientific">Diatraea saccharalis</name>
    <name type="common">sugarcane borer</name>
    <dbReference type="NCBI Taxonomy" id="40085"/>
    <lineage>
        <taxon>Eukaryota</taxon>
        <taxon>Metazoa</taxon>
        <taxon>Ecdysozoa</taxon>
        <taxon>Arthropoda</taxon>
        <taxon>Hexapoda</taxon>
        <taxon>Insecta</taxon>
        <taxon>Pterygota</taxon>
        <taxon>Neoptera</taxon>
        <taxon>Endopterygota</taxon>
        <taxon>Lepidoptera</taxon>
        <taxon>Glossata</taxon>
        <taxon>Ditrysia</taxon>
        <taxon>Pyraloidea</taxon>
        <taxon>Crambidae</taxon>
        <taxon>Crambinae</taxon>
        <taxon>Diatraea</taxon>
    </lineage>
</organism>
<keyword evidence="14 18" id="KW-0464">Manganese</keyword>
<gene>
    <name evidence="21" type="ORF">DIATSA_LOCUS325</name>
</gene>
<feature type="active site" description="Proton donor/acceptor" evidence="16">
    <location>
        <position position="279"/>
    </location>
</feature>
<reference evidence="21" key="1">
    <citation type="submission" date="2021-12" db="EMBL/GenBank/DDBJ databases">
        <authorList>
            <person name="King R."/>
        </authorList>
    </citation>
    <scope>NUCLEOTIDE SEQUENCE</scope>
</reference>
<proteinExistence type="inferred from homology"/>
<evidence type="ECO:0000256" key="15">
    <source>
        <dbReference type="ARBA" id="ARBA00047979"/>
    </source>
</evidence>
<evidence type="ECO:0000256" key="4">
    <source>
        <dbReference type="ARBA" id="ARBA00007706"/>
    </source>
</evidence>
<comment type="cofactor">
    <cofactor evidence="1 18 20">
        <name>Mn(2+)</name>
        <dbReference type="ChEBI" id="CHEBI:29035"/>
    </cofactor>
</comment>
<feature type="binding site" evidence="17">
    <location>
        <position position="176"/>
    </location>
    <ligand>
        <name>UDP-alpha-D-glucuronate</name>
        <dbReference type="ChEBI" id="CHEBI:58052"/>
    </ligand>
</feature>
<keyword evidence="12 20" id="KW-0472">Membrane</keyword>
<keyword evidence="8 18" id="KW-0479">Metal-binding</keyword>
<dbReference type="SUPFAM" id="SSF53448">
    <property type="entry name" value="Nucleotide-diphospho-sugar transferases"/>
    <property type="match status" value="1"/>
</dbReference>
<dbReference type="AlphaFoldDB" id="A0A9N9MZD5"/>
<name>A0A9N9MZD5_9NEOP</name>
<keyword evidence="6 20" id="KW-0808">Transferase</keyword>
<reference evidence="21" key="2">
    <citation type="submission" date="2022-10" db="EMBL/GenBank/DDBJ databases">
        <authorList>
            <consortium name="ENA_rothamsted_submissions"/>
            <consortium name="culmorum"/>
            <person name="King R."/>
        </authorList>
    </citation>
    <scope>NUCLEOTIDE SEQUENCE</scope>
</reference>
<protein>
    <recommendedName>
        <fullName evidence="5 20">Galactosylgalactosylxylosylprotein 3-beta-glucuronosyltransferase</fullName>
        <ecNumber evidence="5 20">2.4.1.135</ecNumber>
    </recommendedName>
</protein>
<dbReference type="InterPro" id="IPR029044">
    <property type="entry name" value="Nucleotide-diphossugar_trans"/>
</dbReference>
<comment type="catalytic activity">
    <reaction evidence="15 20">
        <text>3-O-(beta-D-galactosyl-(1-&gt;3)-beta-D-galactosyl-(1-&gt;4)-beta-D-xylosyl)-L-seryl-[protein] + UDP-alpha-D-glucuronate = 3-O-(beta-D-GlcA-(1-&gt;3)-beta-D-Gal-(1-&gt;3)-beta-D-Gal-(1-&gt;4)-beta-D-Xyl)-L-seryl-[protein] + UDP + H(+)</text>
        <dbReference type="Rhea" id="RHEA:24168"/>
        <dbReference type="Rhea" id="RHEA-COMP:12571"/>
        <dbReference type="Rhea" id="RHEA-COMP:12573"/>
        <dbReference type="ChEBI" id="CHEBI:15378"/>
        <dbReference type="ChEBI" id="CHEBI:58052"/>
        <dbReference type="ChEBI" id="CHEBI:58223"/>
        <dbReference type="ChEBI" id="CHEBI:132090"/>
        <dbReference type="ChEBI" id="CHEBI:132093"/>
        <dbReference type="EC" id="2.4.1.135"/>
    </reaction>
</comment>
<evidence type="ECO:0000256" key="17">
    <source>
        <dbReference type="PIRSR" id="PIRSR605027-2"/>
    </source>
</evidence>
<evidence type="ECO:0000256" key="2">
    <source>
        <dbReference type="ARBA" id="ARBA00004323"/>
    </source>
</evidence>
<evidence type="ECO:0000256" key="20">
    <source>
        <dbReference type="RuleBase" id="RU363127"/>
    </source>
</evidence>
<feature type="transmembrane region" description="Helical" evidence="20">
    <location>
        <begin position="39"/>
        <end position="56"/>
    </location>
</feature>
<dbReference type="FunFam" id="3.90.550.10:FF:000044">
    <property type="entry name" value="Galactosylgalactosylxylosylprotein 3-beta-glucuronosyltransferase"/>
    <property type="match status" value="1"/>
</dbReference>
<evidence type="ECO:0000256" key="14">
    <source>
        <dbReference type="ARBA" id="ARBA00023211"/>
    </source>
</evidence>
<dbReference type="EC" id="2.4.1.135" evidence="5 20"/>
<evidence type="ECO:0000256" key="18">
    <source>
        <dbReference type="PIRSR" id="PIRSR605027-3"/>
    </source>
</evidence>
<evidence type="ECO:0000256" key="10">
    <source>
        <dbReference type="ARBA" id="ARBA00022989"/>
    </source>
</evidence>
<sequence length="372" mass="42613">MEVLYFCNAKIKAFKKFNRNSRCTIFDTRMRSINLFKKIFVMAILLCTFLSLLFWSDLGILNFTSLAVKTIPVKNKLCYVSMNDERIQMNNKTDLKMIYYITPTYPRPEQIPELTRLSHTLMHVPRIHWVIADDQPTCSEVVKNVLRKSGIPFTHIASPKPFHYRSNNFPRGVANRRAALDWIRHNVREGILYFGDDDNTIDLELFEEMRLTKKVSMFPVGLIGGYGVSSPIIKDGKVAGFFDSWPGSRTFPVDMAGFAVNIEYLTSTASMPYIAGHEEDKFLVSLGLKIEDIEPLADNCTKILVWHTRTVKFKKPTLKIKLDKITGETYKNFADLIKETSKLGMATIDSTSGTKPLITYDRKTYESLTDIL</sequence>
<evidence type="ECO:0000256" key="8">
    <source>
        <dbReference type="ARBA" id="ARBA00022723"/>
    </source>
</evidence>
<feature type="binding site" evidence="17">
    <location>
        <begin position="103"/>
        <end position="105"/>
    </location>
    <ligand>
        <name>UDP-alpha-D-glucuronate</name>
        <dbReference type="ChEBI" id="CHEBI:58052"/>
    </ligand>
</feature>
<feature type="binding site" evidence="18">
    <location>
        <position position="198"/>
    </location>
    <ligand>
        <name>Mn(2+)</name>
        <dbReference type="ChEBI" id="CHEBI:29035"/>
    </ligand>
</feature>
<evidence type="ECO:0000256" key="11">
    <source>
        <dbReference type="ARBA" id="ARBA00023034"/>
    </source>
</evidence>
<dbReference type="EMBL" id="OU893332">
    <property type="protein sequence ID" value="CAG9782031.1"/>
    <property type="molecule type" value="Genomic_DNA"/>
</dbReference>
<keyword evidence="22" id="KW-1185">Reference proteome</keyword>
<dbReference type="GO" id="GO:0005975">
    <property type="term" value="P:carbohydrate metabolic process"/>
    <property type="evidence" value="ECO:0007669"/>
    <property type="project" value="TreeGrafter"/>
</dbReference>
<feature type="binding site" evidence="17">
    <location>
        <begin position="307"/>
        <end position="309"/>
    </location>
    <ligand>
        <name>UDP-alpha-D-glucuronate</name>
        <dbReference type="ChEBI" id="CHEBI:58052"/>
    </ligand>
</feature>
<evidence type="ECO:0000256" key="1">
    <source>
        <dbReference type="ARBA" id="ARBA00001936"/>
    </source>
</evidence>
<keyword evidence="11 20" id="KW-0333">Golgi apparatus</keyword>
<dbReference type="InterPro" id="IPR005027">
    <property type="entry name" value="Glyco_trans_43"/>
</dbReference>
<evidence type="ECO:0000256" key="6">
    <source>
        <dbReference type="ARBA" id="ARBA00022679"/>
    </source>
</evidence>
<keyword evidence="13 19" id="KW-0325">Glycoprotein</keyword>
<dbReference type="GO" id="GO:0000139">
    <property type="term" value="C:Golgi membrane"/>
    <property type="evidence" value="ECO:0007669"/>
    <property type="project" value="UniProtKB-SubCell"/>
</dbReference>
<comment type="pathway">
    <text evidence="3 20">Protein modification; protein glycosylation.</text>
</comment>
<dbReference type="OrthoDB" id="675023at2759"/>
<feature type="glycosylation site" description="N-linked (GlcNAc...) asparagine" evidence="19">
    <location>
        <position position="299"/>
    </location>
</feature>
<dbReference type="Proteomes" id="UP001153714">
    <property type="component" value="Chromosome 1"/>
</dbReference>
<evidence type="ECO:0000256" key="7">
    <source>
        <dbReference type="ARBA" id="ARBA00022692"/>
    </source>
</evidence>
<evidence type="ECO:0000256" key="9">
    <source>
        <dbReference type="ARBA" id="ARBA00022968"/>
    </source>
</evidence>
<keyword evidence="10 20" id="KW-1133">Transmembrane helix</keyword>
<keyword evidence="9 20" id="KW-0735">Signal-anchor</keyword>